<protein>
    <submittedName>
        <fullName evidence="2">Uncharacterized protein</fullName>
    </submittedName>
</protein>
<dbReference type="AlphaFoldDB" id="A0A7X1BW48"/>
<dbReference type="RefSeq" id="WP_185375141.1">
    <property type="nucleotide sequence ID" value="NZ_JAARNB010000009.1"/>
</dbReference>
<feature type="transmembrane region" description="Helical" evidence="1">
    <location>
        <begin position="150"/>
        <end position="167"/>
    </location>
</feature>
<accession>A0A7X1BW48</accession>
<name>A0A7X1BW48_9LIST</name>
<keyword evidence="1" id="KW-0812">Transmembrane</keyword>
<feature type="transmembrane region" description="Helical" evidence="1">
    <location>
        <begin position="82"/>
        <end position="108"/>
    </location>
</feature>
<dbReference type="EMBL" id="JAAROL010000010">
    <property type="protein sequence ID" value="MBC1333445.1"/>
    <property type="molecule type" value="Genomic_DNA"/>
</dbReference>
<evidence type="ECO:0000313" key="2">
    <source>
        <dbReference type="EMBL" id="MBC1333445.1"/>
    </source>
</evidence>
<comment type="caution">
    <text evidence="2">The sequence shown here is derived from an EMBL/GenBank/DDBJ whole genome shotgun (WGS) entry which is preliminary data.</text>
</comment>
<organism evidence="2 3">
    <name type="scientific">Listeria booriae</name>
    <dbReference type="NCBI Taxonomy" id="1552123"/>
    <lineage>
        <taxon>Bacteria</taxon>
        <taxon>Bacillati</taxon>
        <taxon>Bacillota</taxon>
        <taxon>Bacilli</taxon>
        <taxon>Bacillales</taxon>
        <taxon>Listeriaceae</taxon>
        <taxon>Listeria</taxon>
    </lineage>
</organism>
<gene>
    <name evidence="2" type="ORF">HB759_15980</name>
</gene>
<keyword evidence="1" id="KW-1133">Transmembrane helix</keyword>
<feature type="transmembrane region" description="Helical" evidence="1">
    <location>
        <begin position="42"/>
        <end position="62"/>
    </location>
</feature>
<evidence type="ECO:0000256" key="1">
    <source>
        <dbReference type="SAM" id="Phobius"/>
    </source>
</evidence>
<evidence type="ECO:0000313" key="3">
    <source>
        <dbReference type="Proteomes" id="UP000532866"/>
    </source>
</evidence>
<keyword evidence="1" id="KW-0472">Membrane</keyword>
<sequence>MSSMGTVKEEKERKKGFGAFQSRESILIFLYNVLFVLQKGMVYLWSILFILFVLVSPAVFQTELGLGNIHFGDTMTMTQNQAIGTTILALTPLPLIFTCLVIFVLFCIGKTKNRIAVVLVMGVFTPYLLLSAFFAEIARVDWMLRYEKTLFYFFFVVVGLKVVRVMYEKYILTQIKYTLGSHGRFYSCDLQQLTDEREAVFEVAAPWKEYVVDEGSGTFEWQPGVFTGRMNGAYLLNESVVWSQRRRVRYSFLRFSMQPQICLLTKEGLQQKRKESEQLNKKITYLNEYTLFIEETVIPWHEKLQQLFHVKPENKKG</sequence>
<feature type="transmembrane region" description="Helical" evidence="1">
    <location>
        <begin position="115"/>
        <end position="138"/>
    </location>
</feature>
<reference evidence="2 3" key="1">
    <citation type="submission" date="2020-03" db="EMBL/GenBank/DDBJ databases">
        <title>Soil Listeria distribution.</title>
        <authorList>
            <person name="Liao J."/>
            <person name="Wiedmann M."/>
        </authorList>
    </citation>
    <scope>NUCLEOTIDE SEQUENCE [LARGE SCALE GENOMIC DNA]</scope>
    <source>
        <strain evidence="2 3">FSL L7-1833</strain>
    </source>
</reference>
<proteinExistence type="predicted"/>
<dbReference type="Proteomes" id="UP000532866">
    <property type="component" value="Unassembled WGS sequence"/>
</dbReference>
<feature type="transmembrane region" description="Helical" evidence="1">
    <location>
        <begin position="20"/>
        <end position="37"/>
    </location>
</feature>